<dbReference type="InterPro" id="IPR050261">
    <property type="entry name" value="FrsA_esterase"/>
</dbReference>
<evidence type="ECO:0000313" key="2">
    <source>
        <dbReference type="EMBL" id="PTX55437.1"/>
    </source>
</evidence>
<dbReference type="InterPro" id="IPR029058">
    <property type="entry name" value="AB_hydrolase_fold"/>
</dbReference>
<dbReference type="PANTHER" id="PTHR22946:SF0">
    <property type="entry name" value="DIENELACTONE HYDROLASE DOMAIN-CONTAINING PROTEIN"/>
    <property type="match status" value="1"/>
</dbReference>
<keyword evidence="2" id="KW-0378">Hydrolase</keyword>
<name>A0A2T6BHA8_9RHOB</name>
<dbReference type="Pfam" id="PF01738">
    <property type="entry name" value="DLH"/>
    <property type="match status" value="1"/>
</dbReference>
<dbReference type="InterPro" id="IPR002925">
    <property type="entry name" value="Dienelactn_hydro"/>
</dbReference>
<dbReference type="RefSeq" id="WP_158269877.1">
    <property type="nucleotide sequence ID" value="NZ_QBKS01000001.1"/>
</dbReference>
<dbReference type="Gene3D" id="3.40.50.1820">
    <property type="entry name" value="alpha/beta hydrolase"/>
    <property type="match status" value="1"/>
</dbReference>
<comment type="caution">
    <text evidence="2">The sequence shown here is derived from an EMBL/GenBank/DDBJ whole genome shotgun (WGS) entry which is preliminary data.</text>
</comment>
<evidence type="ECO:0000313" key="3">
    <source>
        <dbReference type="Proteomes" id="UP000243978"/>
    </source>
</evidence>
<organism evidence="2 3">
    <name type="scientific">Litoreibacter ponti</name>
    <dbReference type="NCBI Taxonomy" id="1510457"/>
    <lineage>
        <taxon>Bacteria</taxon>
        <taxon>Pseudomonadati</taxon>
        <taxon>Pseudomonadota</taxon>
        <taxon>Alphaproteobacteria</taxon>
        <taxon>Rhodobacterales</taxon>
        <taxon>Roseobacteraceae</taxon>
        <taxon>Litoreibacter</taxon>
    </lineage>
</organism>
<reference evidence="2 3" key="1">
    <citation type="submission" date="2018-04" db="EMBL/GenBank/DDBJ databases">
        <title>Genomic Encyclopedia of Archaeal and Bacterial Type Strains, Phase II (KMG-II): from individual species to whole genera.</title>
        <authorList>
            <person name="Goeker M."/>
        </authorList>
    </citation>
    <scope>NUCLEOTIDE SEQUENCE [LARGE SCALE GENOMIC DNA]</scope>
    <source>
        <strain evidence="2 3">DSM 100977</strain>
    </source>
</reference>
<evidence type="ECO:0000259" key="1">
    <source>
        <dbReference type="Pfam" id="PF01738"/>
    </source>
</evidence>
<dbReference type="PANTHER" id="PTHR22946">
    <property type="entry name" value="DIENELACTONE HYDROLASE DOMAIN-CONTAINING PROTEIN-RELATED"/>
    <property type="match status" value="1"/>
</dbReference>
<keyword evidence="3" id="KW-1185">Reference proteome</keyword>
<accession>A0A2T6BHA8</accession>
<sequence>MMEELRYTADVECVGTVFRPAGDGPRPVVLVAPAFGGVGPFSKSKAGYIASLGYIGVEVDYYGGGWRTDDRDAASAKMGELQADRPALGARMVAALKAARGLEGADPGRVAAIGFCLGGKAVLDLARSGEPLAGVVPIHGLFDAPEGGSAKMNTSVLALHGWDDPLATPDAVLALSQELNAVCDDWQMLAFGNTGHSFTNPAAQSPEDGMAYSAQADARAFAALEAFLVERFAKTA</sequence>
<dbReference type="Proteomes" id="UP000243978">
    <property type="component" value="Unassembled WGS sequence"/>
</dbReference>
<feature type="domain" description="Dienelactone hydrolase" evidence="1">
    <location>
        <begin position="16"/>
        <end position="228"/>
    </location>
</feature>
<proteinExistence type="predicted"/>
<protein>
    <submittedName>
        <fullName evidence="2">Dienelactone hydrolase</fullName>
    </submittedName>
</protein>
<dbReference type="OrthoDB" id="9787933at2"/>
<dbReference type="EMBL" id="QBKS01000001">
    <property type="protein sequence ID" value="PTX55437.1"/>
    <property type="molecule type" value="Genomic_DNA"/>
</dbReference>
<dbReference type="GO" id="GO:0016787">
    <property type="term" value="F:hydrolase activity"/>
    <property type="evidence" value="ECO:0007669"/>
    <property type="project" value="UniProtKB-KW"/>
</dbReference>
<dbReference type="SUPFAM" id="SSF53474">
    <property type="entry name" value="alpha/beta-Hydrolases"/>
    <property type="match status" value="1"/>
</dbReference>
<gene>
    <name evidence="2" type="ORF">C8N43_0071</name>
</gene>
<dbReference type="AlphaFoldDB" id="A0A2T6BHA8"/>